<dbReference type="AlphaFoldDB" id="A0A7J7G6J0"/>
<proteinExistence type="predicted"/>
<keyword evidence="3" id="KW-1185">Reference proteome</keyword>
<gene>
    <name evidence="2" type="ORF">HYC85_026207</name>
</gene>
<accession>A0A7J7G6J0</accession>
<protein>
    <submittedName>
        <fullName evidence="2">Uncharacterized protein</fullName>
    </submittedName>
</protein>
<dbReference type="EMBL" id="JACBKZ010000013">
    <property type="protein sequence ID" value="KAF5935078.1"/>
    <property type="molecule type" value="Genomic_DNA"/>
</dbReference>
<reference evidence="2 3" key="2">
    <citation type="submission" date="2020-07" db="EMBL/GenBank/DDBJ databases">
        <title>Genome assembly of wild tea tree DASZ reveals pedigree and selection history of tea varieties.</title>
        <authorList>
            <person name="Zhang W."/>
        </authorList>
    </citation>
    <scope>NUCLEOTIDE SEQUENCE [LARGE SCALE GENOMIC DNA]</scope>
    <source>
        <strain evidence="3">cv. G240</strain>
        <tissue evidence="2">Leaf</tissue>
    </source>
</reference>
<keyword evidence="1" id="KW-0813">Transport</keyword>
<dbReference type="PANTHER" id="PTHR19241">
    <property type="entry name" value="ATP-BINDING CASSETTE TRANSPORTER"/>
    <property type="match status" value="1"/>
</dbReference>
<dbReference type="Proteomes" id="UP000593564">
    <property type="component" value="Unassembled WGS sequence"/>
</dbReference>
<evidence type="ECO:0000313" key="3">
    <source>
        <dbReference type="Proteomes" id="UP000593564"/>
    </source>
</evidence>
<evidence type="ECO:0000313" key="2">
    <source>
        <dbReference type="EMBL" id="KAF5935078.1"/>
    </source>
</evidence>
<organism evidence="2 3">
    <name type="scientific">Camellia sinensis</name>
    <name type="common">Tea plant</name>
    <name type="synonym">Thea sinensis</name>
    <dbReference type="NCBI Taxonomy" id="4442"/>
    <lineage>
        <taxon>Eukaryota</taxon>
        <taxon>Viridiplantae</taxon>
        <taxon>Streptophyta</taxon>
        <taxon>Embryophyta</taxon>
        <taxon>Tracheophyta</taxon>
        <taxon>Spermatophyta</taxon>
        <taxon>Magnoliopsida</taxon>
        <taxon>eudicotyledons</taxon>
        <taxon>Gunneridae</taxon>
        <taxon>Pentapetalae</taxon>
        <taxon>asterids</taxon>
        <taxon>Ericales</taxon>
        <taxon>Theaceae</taxon>
        <taxon>Camellia</taxon>
    </lineage>
</organism>
<comment type="caution">
    <text evidence="2">The sequence shown here is derived from an EMBL/GenBank/DDBJ whole genome shotgun (WGS) entry which is preliminary data.</text>
</comment>
<name>A0A7J7G6J0_CAMSI</name>
<reference evidence="3" key="1">
    <citation type="journal article" date="2020" name="Nat. Commun.">
        <title>Genome assembly of wild tea tree DASZ reveals pedigree and selection history of tea varieties.</title>
        <authorList>
            <person name="Zhang W."/>
            <person name="Zhang Y."/>
            <person name="Qiu H."/>
            <person name="Guo Y."/>
            <person name="Wan H."/>
            <person name="Zhang X."/>
            <person name="Scossa F."/>
            <person name="Alseekh S."/>
            <person name="Zhang Q."/>
            <person name="Wang P."/>
            <person name="Xu L."/>
            <person name="Schmidt M.H."/>
            <person name="Jia X."/>
            <person name="Li D."/>
            <person name="Zhu A."/>
            <person name="Guo F."/>
            <person name="Chen W."/>
            <person name="Ni D."/>
            <person name="Usadel B."/>
            <person name="Fernie A.R."/>
            <person name="Wen W."/>
        </authorList>
    </citation>
    <scope>NUCLEOTIDE SEQUENCE [LARGE SCALE GENOMIC DNA]</scope>
    <source>
        <strain evidence="3">cv. G240</strain>
    </source>
</reference>
<evidence type="ECO:0000256" key="1">
    <source>
        <dbReference type="ARBA" id="ARBA00022448"/>
    </source>
</evidence>
<sequence>MGMLFIETNRSHQRRIKNSTGANEDMPCRYTSVNEFAEAFQSFHIGRAICHELFTPFDRSKCHPIALVGSKYATNRIELLSACLLRECILIKRNSFMYMFKIFQVSSVDVSYFTLFMQN</sequence>